<evidence type="ECO:0000256" key="4">
    <source>
        <dbReference type="ARBA" id="ARBA00016244"/>
    </source>
</evidence>
<dbReference type="NCBIfam" id="TIGR02492">
    <property type="entry name" value="flgK_ends"/>
    <property type="match status" value="1"/>
</dbReference>
<keyword evidence="11" id="KW-1185">Reference proteome</keyword>
<dbReference type="RefSeq" id="WP_413780602.1">
    <property type="nucleotide sequence ID" value="NZ_JAUOZS010000001.1"/>
</dbReference>
<organism evidence="10 11">
    <name type="scientific">Anaeroselena agilis</name>
    <dbReference type="NCBI Taxonomy" id="3063788"/>
    <lineage>
        <taxon>Bacteria</taxon>
        <taxon>Bacillati</taxon>
        <taxon>Bacillota</taxon>
        <taxon>Negativicutes</taxon>
        <taxon>Acetonemataceae</taxon>
        <taxon>Anaeroselena</taxon>
    </lineage>
</organism>
<keyword evidence="6 7" id="KW-0975">Bacterial flagellum</keyword>
<comment type="caution">
    <text evidence="10">The sequence shown here is derived from an EMBL/GenBank/DDBJ whole genome shotgun (WGS) entry which is preliminary data.</text>
</comment>
<evidence type="ECO:0000256" key="6">
    <source>
        <dbReference type="ARBA" id="ARBA00023143"/>
    </source>
</evidence>
<evidence type="ECO:0000256" key="2">
    <source>
        <dbReference type="ARBA" id="ARBA00004613"/>
    </source>
</evidence>
<keyword evidence="10" id="KW-0282">Flagellum</keyword>
<dbReference type="InterPro" id="IPR019776">
    <property type="entry name" value="Flagellar_basal_body_rod_CS"/>
</dbReference>
<reference evidence="10 11" key="1">
    <citation type="submission" date="2023-07" db="EMBL/GenBank/DDBJ databases">
        <title>The novel representative of Negativicutes class, Anaeroselena agilis gen. nov. sp. nov.</title>
        <authorList>
            <person name="Prokofeva M.I."/>
            <person name="Elcheninov A.G."/>
            <person name="Klyukina A."/>
            <person name="Kublanov I.V."/>
            <person name="Frolov E.N."/>
            <person name="Podosokorskaya O.A."/>
        </authorList>
    </citation>
    <scope>NUCLEOTIDE SEQUENCE [LARGE SCALE GENOMIC DNA]</scope>
    <source>
        <strain evidence="10 11">4137-cl</strain>
    </source>
</reference>
<dbReference type="EMBL" id="JAUOZS010000001">
    <property type="protein sequence ID" value="MDT8902114.1"/>
    <property type="molecule type" value="Genomic_DNA"/>
</dbReference>
<feature type="domain" description="Flagellar hook-associated protein FlgK helical" evidence="9">
    <location>
        <begin position="97"/>
        <end position="356"/>
    </location>
</feature>
<evidence type="ECO:0000256" key="7">
    <source>
        <dbReference type="RuleBase" id="RU362065"/>
    </source>
</evidence>
<evidence type="ECO:0000259" key="8">
    <source>
        <dbReference type="Pfam" id="PF00460"/>
    </source>
</evidence>
<dbReference type="PROSITE" id="PS00588">
    <property type="entry name" value="FLAGELLA_BB_ROD"/>
    <property type="match status" value="1"/>
</dbReference>
<evidence type="ECO:0000313" key="11">
    <source>
        <dbReference type="Proteomes" id="UP001254848"/>
    </source>
</evidence>
<dbReference type="PANTHER" id="PTHR30033">
    <property type="entry name" value="FLAGELLAR HOOK-ASSOCIATED PROTEIN 1"/>
    <property type="match status" value="1"/>
</dbReference>
<comment type="subcellular location">
    <subcellularLocation>
        <location evidence="1 7">Bacterial flagellum</location>
    </subcellularLocation>
    <subcellularLocation>
        <location evidence="2 7">Secreted</location>
    </subcellularLocation>
</comment>
<sequence length="516" mass="54806">MASTFGGVRIADRGLSASQIALATTTNNISNVNTTGYSRQTVNQIAVGPAAVYSRSTVGNGTEVTSVTRVNSFRLDQKYWTENSSLGYYGTTADYLGQIEVYLDTSATDTSFSDMLSNFYSALEALATDNSAAARTTVLEYGQEICAYFNEAAEALTELRSEVNLEVKTAVEQVNSYAGQIAELNQRITVAATSGAATNELEDRRDLLIDELSKLTDISVTASTVYTAGDGTTTSTYTVTLKGSTLVSGTTARKLECYTITDGSAQDGMYGLRWTDSGTELSAGDSGTLAAYLDIRDGTGENGDYKGILYYMDQLNDFARTFAEAFNEGVYADGTRYYAGHAGGYGLDGTTGTRFFTYGSATSADIESALASGLTLDDIYANVSAANISLTTDVTEDVNKIAASSSATDADGNNENANDLIEICQDTRMFGPGSPVDCYDSIIATLGTENAYASRQSSRQSSLVAYIDDCRSSVSGVSTNEETAYLTKYQEAYAASAQALTTWSEVLATTVNMVSD</sequence>
<dbReference type="InterPro" id="IPR001444">
    <property type="entry name" value="Flag_bb_rod_N"/>
</dbReference>
<gene>
    <name evidence="7 10" type="primary">flgK</name>
    <name evidence="10" type="ORF">Q4T40_12735</name>
</gene>
<keyword evidence="10" id="KW-0969">Cilium</keyword>
<keyword evidence="5 7" id="KW-0964">Secreted</keyword>
<dbReference type="SUPFAM" id="SSF64518">
    <property type="entry name" value="Phase 1 flagellin"/>
    <property type="match status" value="1"/>
</dbReference>
<evidence type="ECO:0000259" key="9">
    <source>
        <dbReference type="Pfam" id="PF22638"/>
    </source>
</evidence>
<dbReference type="Pfam" id="PF00460">
    <property type="entry name" value="Flg_bb_rod"/>
    <property type="match status" value="1"/>
</dbReference>
<dbReference type="InterPro" id="IPR002371">
    <property type="entry name" value="FlgK"/>
</dbReference>
<dbReference type="Pfam" id="PF22638">
    <property type="entry name" value="FlgK_D1"/>
    <property type="match status" value="1"/>
</dbReference>
<name>A0ABU3NZA3_9FIRM</name>
<evidence type="ECO:0000256" key="3">
    <source>
        <dbReference type="ARBA" id="ARBA00009677"/>
    </source>
</evidence>
<accession>A0ABU3NZA3</accession>
<protein>
    <recommendedName>
        <fullName evidence="4 7">Flagellar hook-associated protein 1</fullName>
        <shortName evidence="7">HAP1</shortName>
    </recommendedName>
</protein>
<dbReference type="Proteomes" id="UP001254848">
    <property type="component" value="Unassembled WGS sequence"/>
</dbReference>
<dbReference type="PANTHER" id="PTHR30033:SF1">
    <property type="entry name" value="FLAGELLAR HOOK-ASSOCIATED PROTEIN 1"/>
    <property type="match status" value="1"/>
</dbReference>
<evidence type="ECO:0000313" key="10">
    <source>
        <dbReference type="EMBL" id="MDT8902114.1"/>
    </source>
</evidence>
<comment type="similarity">
    <text evidence="3 7">Belongs to the flagella basal body rod proteins family.</text>
</comment>
<dbReference type="PRINTS" id="PR01005">
    <property type="entry name" value="FLGHOOKAP1"/>
</dbReference>
<proteinExistence type="inferred from homology"/>
<dbReference type="InterPro" id="IPR053927">
    <property type="entry name" value="FlgK_helical"/>
</dbReference>
<feature type="domain" description="Flagellar basal body rod protein N-terminal" evidence="8">
    <location>
        <begin position="10"/>
        <end position="37"/>
    </location>
</feature>
<evidence type="ECO:0000256" key="5">
    <source>
        <dbReference type="ARBA" id="ARBA00022525"/>
    </source>
</evidence>
<keyword evidence="10" id="KW-0966">Cell projection</keyword>
<evidence type="ECO:0000256" key="1">
    <source>
        <dbReference type="ARBA" id="ARBA00004365"/>
    </source>
</evidence>